<comment type="caution">
    <text evidence="2">The sequence shown here is derived from an EMBL/GenBank/DDBJ whole genome shotgun (WGS) entry which is preliminary data.</text>
</comment>
<feature type="transmembrane region" description="Helical" evidence="1">
    <location>
        <begin position="50"/>
        <end position="68"/>
    </location>
</feature>
<dbReference type="RefSeq" id="WP_094205487.1">
    <property type="nucleotide sequence ID" value="NZ_JAWGQT010000122.1"/>
</dbReference>
<reference evidence="4 5" key="2">
    <citation type="submission" date="2017-04" db="EMBL/GenBank/DDBJ databases">
        <title>Finegoldia magna isolated from orthopedic joint implant-associated infections.</title>
        <authorList>
            <person name="Bjorklund S."/>
            <person name="Bruggemann H."/>
            <person name="Jensen A."/>
            <person name="Hellmark B."/>
            <person name="Soderquist B."/>
        </authorList>
    </citation>
    <scope>NUCLEOTIDE SEQUENCE [LARGE SCALE GENOMIC DNA]</scope>
    <source>
        <strain evidence="5">12T273</strain>
        <strain evidence="4">CCUG 54800</strain>
    </source>
</reference>
<keyword evidence="1" id="KW-1133">Transmembrane helix</keyword>
<dbReference type="PANTHER" id="PTHR40078">
    <property type="entry name" value="INTEGRAL MEMBRANE PROTEIN-RELATED"/>
    <property type="match status" value="1"/>
</dbReference>
<evidence type="ECO:0008006" key="6">
    <source>
        <dbReference type="Google" id="ProtNLM"/>
    </source>
</evidence>
<feature type="transmembrane region" description="Helical" evidence="1">
    <location>
        <begin position="107"/>
        <end position="125"/>
    </location>
</feature>
<sequence length="203" mass="22590">MDKKTKQILFAILGNLIIGFSIGILRLSKLGVDPLSFMNSGFSDFLKKDFGTVITVTNFILIVIVFIGHRKSIGLGTVINMATVGYSADFSYMLLKFMDTDKFWIKFILLIIGINIMSIGVGIYLEADLGASAYDAMPYVVDNIVKRDLSYKYTRIVLDILCIVVGLLFGKQIGIGTIFLGFLSGPLIVFYRNLAKKLIFEEI</sequence>
<organism evidence="2 4">
    <name type="scientific">Finegoldia magna</name>
    <name type="common">Peptostreptococcus magnus</name>
    <dbReference type="NCBI Taxonomy" id="1260"/>
    <lineage>
        <taxon>Bacteria</taxon>
        <taxon>Bacillati</taxon>
        <taxon>Bacillota</taxon>
        <taxon>Tissierellia</taxon>
        <taxon>Tissierellales</taxon>
        <taxon>Peptoniphilaceae</taxon>
        <taxon>Finegoldia</taxon>
    </lineage>
</organism>
<evidence type="ECO:0000256" key="1">
    <source>
        <dbReference type="SAM" id="Phobius"/>
    </source>
</evidence>
<keyword evidence="1" id="KW-0812">Transmembrane</keyword>
<dbReference type="Pfam" id="PF19700">
    <property type="entry name" value="DUF6198"/>
    <property type="match status" value="1"/>
</dbReference>
<accession>A0A233V6K5</accession>
<evidence type="ECO:0000313" key="5">
    <source>
        <dbReference type="Proteomes" id="UP000215546"/>
    </source>
</evidence>
<feature type="transmembrane region" description="Helical" evidence="1">
    <location>
        <begin position="7"/>
        <end position="30"/>
    </location>
</feature>
<protein>
    <recommendedName>
        <fullName evidence="6">Membrane protein YczE</fullName>
    </recommendedName>
</protein>
<reference evidence="2" key="1">
    <citation type="journal article" date="2017" name="J. Clin. Microbiol.">
        <title>Finegoldia magna Isolated from Orthopedic Joint Implant-Associated Infections.</title>
        <authorList>
            <person name="Soderquist B."/>
            <person name="Bjorklund S."/>
            <person name="Hellmark B."/>
            <person name="Jensen A."/>
            <person name="Bruggemann H."/>
        </authorList>
    </citation>
    <scope>NUCLEOTIDE SEQUENCE</scope>
    <source>
        <strain evidence="3">12T273</strain>
        <strain evidence="2">CCUG 54800</strain>
    </source>
</reference>
<dbReference type="AlphaFoldDB" id="A0A233V6K5"/>
<feature type="transmembrane region" description="Helical" evidence="1">
    <location>
        <begin position="175"/>
        <end position="194"/>
    </location>
</feature>
<dbReference type="InterPro" id="IPR038750">
    <property type="entry name" value="YczE/YyaS-like"/>
</dbReference>
<dbReference type="EMBL" id="NDYC01000017">
    <property type="protein sequence ID" value="OXZ28014.1"/>
    <property type="molecule type" value="Genomic_DNA"/>
</dbReference>
<dbReference type="Proteomes" id="UP000215546">
    <property type="component" value="Unassembled WGS sequence"/>
</dbReference>
<keyword evidence="1" id="KW-0472">Membrane</keyword>
<proteinExistence type="predicted"/>
<evidence type="ECO:0000313" key="2">
    <source>
        <dbReference type="EMBL" id="OXZ28014.1"/>
    </source>
</evidence>
<dbReference type="Proteomes" id="UP000215413">
    <property type="component" value="Unassembled WGS sequence"/>
</dbReference>
<dbReference type="EMBL" id="NDYE01000011">
    <property type="protein sequence ID" value="OXZ32505.1"/>
    <property type="molecule type" value="Genomic_DNA"/>
</dbReference>
<gene>
    <name evidence="2" type="ORF">B9N49_03220</name>
    <name evidence="3" type="ORF">B9N55_04535</name>
</gene>
<evidence type="ECO:0000313" key="4">
    <source>
        <dbReference type="Proteomes" id="UP000215413"/>
    </source>
</evidence>
<name>A0A233V6K5_FINMA</name>
<dbReference type="PANTHER" id="PTHR40078:SF1">
    <property type="entry name" value="INTEGRAL MEMBRANE PROTEIN"/>
    <property type="match status" value="1"/>
</dbReference>
<evidence type="ECO:0000313" key="3">
    <source>
        <dbReference type="EMBL" id="OXZ32505.1"/>
    </source>
</evidence>